<dbReference type="GeneID" id="24128655"/>
<dbReference type="VEuPathDB" id="FungiDB:SPRG_06303"/>
<dbReference type="KEGG" id="spar:SPRG_06303"/>
<evidence type="ECO:0000313" key="2">
    <source>
        <dbReference type="Proteomes" id="UP000030745"/>
    </source>
</evidence>
<sequence>MMPFKTTEAGADPVTCASTIAALTRTFFMPLWKPCYWSLTNSMLRVGATKQDVELGHRIKTYTVVRGTKWDEKPFGLQIETIEAGTMYACLSTKSLWAAWIHAFLLLDLKRGLHRSLSEIPLPSNHQEPVLDQKRRVSFAGFVQVREIPALSDDESDELFYNKSELLAFKIMATQLRTSFASVHY</sequence>
<proteinExistence type="predicted"/>
<dbReference type="OrthoDB" id="63226at2759"/>
<dbReference type="AlphaFoldDB" id="A0A067CCQ9"/>
<name>A0A067CCQ9_SAPPC</name>
<dbReference type="RefSeq" id="XP_012201075.1">
    <property type="nucleotide sequence ID" value="XM_012345685.1"/>
</dbReference>
<reference evidence="1 2" key="1">
    <citation type="journal article" date="2013" name="PLoS Genet.">
        <title>Distinctive expansion of potential virulence genes in the genome of the oomycete fish pathogen Saprolegnia parasitica.</title>
        <authorList>
            <person name="Jiang R.H."/>
            <person name="de Bruijn I."/>
            <person name="Haas B.J."/>
            <person name="Belmonte R."/>
            <person name="Lobach L."/>
            <person name="Christie J."/>
            <person name="van den Ackerveken G."/>
            <person name="Bottin A."/>
            <person name="Bulone V."/>
            <person name="Diaz-Moreno S.M."/>
            <person name="Dumas B."/>
            <person name="Fan L."/>
            <person name="Gaulin E."/>
            <person name="Govers F."/>
            <person name="Grenville-Briggs L.J."/>
            <person name="Horner N.R."/>
            <person name="Levin J.Z."/>
            <person name="Mammella M."/>
            <person name="Meijer H.J."/>
            <person name="Morris P."/>
            <person name="Nusbaum C."/>
            <person name="Oome S."/>
            <person name="Phillips A.J."/>
            <person name="van Rooyen D."/>
            <person name="Rzeszutek E."/>
            <person name="Saraiva M."/>
            <person name="Secombes C.J."/>
            <person name="Seidl M.F."/>
            <person name="Snel B."/>
            <person name="Stassen J.H."/>
            <person name="Sykes S."/>
            <person name="Tripathy S."/>
            <person name="van den Berg H."/>
            <person name="Vega-Arreguin J.C."/>
            <person name="Wawra S."/>
            <person name="Young S.K."/>
            <person name="Zeng Q."/>
            <person name="Dieguez-Uribeondo J."/>
            <person name="Russ C."/>
            <person name="Tyler B.M."/>
            <person name="van West P."/>
        </authorList>
    </citation>
    <scope>NUCLEOTIDE SEQUENCE [LARGE SCALE GENOMIC DNA]</scope>
    <source>
        <strain evidence="1 2">CBS 223.65</strain>
    </source>
</reference>
<dbReference type="EMBL" id="KK583212">
    <property type="protein sequence ID" value="KDO28253.1"/>
    <property type="molecule type" value="Genomic_DNA"/>
</dbReference>
<evidence type="ECO:0008006" key="3">
    <source>
        <dbReference type="Google" id="ProtNLM"/>
    </source>
</evidence>
<evidence type="ECO:0000313" key="1">
    <source>
        <dbReference type="EMBL" id="KDO28253.1"/>
    </source>
</evidence>
<dbReference type="OMA" id="FKIMATQ"/>
<gene>
    <name evidence="1" type="ORF">SPRG_06303</name>
</gene>
<keyword evidence="2" id="KW-1185">Reference proteome</keyword>
<dbReference type="SUPFAM" id="SSF50729">
    <property type="entry name" value="PH domain-like"/>
    <property type="match status" value="1"/>
</dbReference>
<accession>A0A067CCQ9</accession>
<protein>
    <recommendedName>
        <fullName evidence="3">PH domain-containing protein</fullName>
    </recommendedName>
</protein>
<dbReference type="Proteomes" id="UP000030745">
    <property type="component" value="Unassembled WGS sequence"/>
</dbReference>
<organism evidence="1 2">
    <name type="scientific">Saprolegnia parasitica (strain CBS 223.65)</name>
    <dbReference type="NCBI Taxonomy" id="695850"/>
    <lineage>
        <taxon>Eukaryota</taxon>
        <taxon>Sar</taxon>
        <taxon>Stramenopiles</taxon>
        <taxon>Oomycota</taxon>
        <taxon>Saprolegniomycetes</taxon>
        <taxon>Saprolegniales</taxon>
        <taxon>Saprolegniaceae</taxon>
        <taxon>Saprolegnia</taxon>
    </lineage>
</organism>